<evidence type="ECO:0000259" key="2">
    <source>
        <dbReference type="Pfam" id="PF13635"/>
    </source>
</evidence>
<protein>
    <submittedName>
        <fullName evidence="3">AAA family ATPase</fullName>
    </submittedName>
</protein>
<name>A0ABT4DGV8_FUSSI</name>
<gene>
    <name evidence="3" type="ORF">OCK72_04075</name>
</gene>
<dbReference type="Pfam" id="PF13635">
    <property type="entry name" value="DUF4143"/>
    <property type="match status" value="1"/>
</dbReference>
<keyword evidence="4" id="KW-1185">Reference proteome</keyword>
<organism evidence="3 4">
    <name type="scientific">Fusobacterium simiae</name>
    <dbReference type="NCBI Taxonomy" id="855"/>
    <lineage>
        <taxon>Bacteria</taxon>
        <taxon>Fusobacteriati</taxon>
        <taxon>Fusobacteriota</taxon>
        <taxon>Fusobacteriia</taxon>
        <taxon>Fusobacteriales</taxon>
        <taxon>Fusobacteriaceae</taxon>
        <taxon>Fusobacterium</taxon>
    </lineage>
</organism>
<proteinExistence type="predicted"/>
<evidence type="ECO:0000313" key="4">
    <source>
        <dbReference type="Proteomes" id="UP001062738"/>
    </source>
</evidence>
<dbReference type="Proteomes" id="UP001062738">
    <property type="component" value="Unassembled WGS sequence"/>
</dbReference>
<reference evidence="3" key="1">
    <citation type="submission" date="2022-09" db="EMBL/GenBank/DDBJ databases">
        <authorList>
            <person name="Zoaiter M."/>
        </authorList>
    </citation>
    <scope>NUCLEOTIDE SEQUENCE</scope>
    <source>
        <strain evidence="3">DSM 19848</strain>
    </source>
</reference>
<dbReference type="InterPro" id="IPR025420">
    <property type="entry name" value="DUF4143"/>
</dbReference>
<evidence type="ECO:0000313" key="3">
    <source>
        <dbReference type="EMBL" id="MCY7007832.1"/>
    </source>
</evidence>
<dbReference type="Pfam" id="PF13173">
    <property type="entry name" value="AAA_14"/>
    <property type="match status" value="1"/>
</dbReference>
<feature type="domain" description="AAA" evidence="1">
    <location>
        <begin position="123"/>
        <end position="228"/>
    </location>
</feature>
<dbReference type="SUPFAM" id="SSF52540">
    <property type="entry name" value="P-loop containing nucleoside triphosphate hydrolases"/>
    <property type="match status" value="1"/>
</dbReference>
<evidence type="ECO:0000259" key="1">
    <source>
        <dbReference type="Pfam" id="PF13173"/>
    </source>
</evidence>
<comment type="caution">
    <text evidence="3">The sequence shown here is derived from an EMBL/GenBank/DDBJ whole genome shotgun (WGS) entry which is preliminary data.</text>
</comment>
<dbReference type="EMBL" id="JAOXXL010000008">
    <property type="protein sequence ID" value="MCY7007832.1"/>
    <property type="molecule type" value="Genomic_DNA"/>
</dbReference>
<accession>A0ABT4DGV8</accession>
<sequence length="482" mass="56642">MKGAKYFTTPLKYYFADIRLRNARLNFRQVEETHIMENIIYNDLIRRGYNVDVGVVEYTKTKENKNKKIQLEVDFVVNRGNIRYYIQSALTLENDEKREQEINSLKRIDDSFKKIVIVKDDILKDIPNENKIYVNFESTNFFDVNDASALLKYLRPLLKNINGKVYFFFDEIQLVNNWEQVINGLRVDRNCDIYLTGSNSTLISGDLATLLAGRYVEFEIQPFTFIEFKQVFENMNLSKEALFDKFIQLGGIPFLKYFDLDKSPSFKYLNDVYNTVLVKDVLQYNNIRDVDLFNRIFSYVIENIGHTFSANSIKNYLKSENRNISVDTILNYLEYCSLAFIIKKIPRYDTVGKKILKIDEKYYLTDHGFRQAIGFSNTKDIERTLENIVCIELISRGYEVKIGKVIDKGIDFIAKKGKNLSYYQISYIMGDEKTREREFGVYKSITDNFPKYVLSMDLFDFSQDGIIHKNIIDFLLEDESVK</sequence>
<dbReference type="PANTHER" id="PTHR33295">
    <property type="entry name" value="ATPASE"/>
    <property type="match status" value="1"/>
</dbReference>
<dbReference type="PANTHER" id="PTHR33295:SF20">
    <property type="entry name" value="ATPASE"/>
    <property type="match status" value="1"/>
</dbReference>
<feature type="domain" description="DUF4143" evidence="2">
    <location>
        <begin position="279"/>
        <end position="420"/>
    </location>
</feature>
<dbReference type="InterPro" id="IPR041682">
    <property type="entry name" value="AAA_14"/>
</dbReference>
<dbReference type="InterPro" id="IPR027417">
    <property type="entry name" value="P-loop_NTPase"/>
</dbReference>